<name>A0A067QQZ4_ZOONE</name>
<keyword evidence="2" id="KW-0732">Signal</keyword>
<feature type="chain" id="PRO_5001644243" evidence="2">
    <location>
        <begin position="24"/>
        <end position="151"/>
    </location>
</feature>
<evidence type="ECO:0000256" key="1">
    <source>
        <dbReference type="SAM" id="MobiDB-lite"/>
    </source>
</evidence>
<protein>
    <submittedName>
        <fullName evidence="3">Uncharacterized protein</fullName>
    </submittedName>
</protein>
<proteinExistence type="predicted"/>
<feature type="signal peptide" evidence="2">
    <location>
        <begin position="1"/>
        <end position="23"/>
    </location>
</feature>
<accession>A0A067QQZ4</accession>
<organism evidence="3 4">
    <name type="scientific">Zootermopsis nevadensis</name>
    <name type="common">Dampwood termite</name>
    <dbReference type="NCBI Taxonomy" id="136037"/>
    <lineage>
        <taxon>Eukaryota</taxon>
        <taxon>Metazoa</taxon>
        <taxon>Ecdysozoa</taxon>
        <taxon>Arthropoda</taxon>
        <taxon>Hexapoda</taxon>
        <taxon>Insecta</taxon>
        <taxon>Pterygota</taxon>
        <taxon>Neoptera</taxon>
        <taxon>Polyneoptera</taxon>
        <taxon>Dictyoptera</taxon>
        <taxon>Blattodea</taxon>
        <taxon>Blattoidea</taxon>
        <taxon>Termitoidae</taxon>
        <taxon>Termopsidae</taxon>
        <taxon>Zootermopsis</taxon>
    </lineage>
</organism>
<dbReference type="OrthoDB" id="8191861at2759"/>
<feature type="region of interest" description="Disordered" evidence="1">
    <location>
        <begin position="46"/>
        <end position="68"/>
    </location>
</feature>
<dbReference type="AlphaFoldDB" id="A0A067QQZ4"/>
<gene>
    <name evidence="3" type="ORF">L798_03096</name>
</gene>
<dbReference type="InParanoid" id="A0A067QQZ4"/>
<evidence type="ECO:0000256" key="2">
    <source>
        <dbReference type="SAM" id="SignalP"/>
    </source>
</evidence>
<reference evidence="3 4" key="1">
    <citation type="journal article" date="2014" name="Nat. Commun.">
        <title>Molecular traces of alternative social organization in a termite genome.</title>
        <authorList>
            <person name="Terrapon N."/>
            <person name="Li C."/>
            <person name="Robertson H.M."/>
            <person name="Ji L."/>
            <person name="Meng X."/>
            <person name="Booth W."/>
            <person name="Chen Z."/>
            <person name="Childers C.P."/>
            <person name="Glastad K.M."/>
            <person name="Gokhale K."/>
            <person name="Gowin J."/>
            <person name="Gronenberg W."/>
            <person name="Hermansen R.A."/>
            <person name="Hu H."/>
            <person name="Hunt B.G."/>
            <person name="Huylmans A.K."/>
            <person name="Khalil S.M."/>
            <person name="Mitchell R.D."/>
            <person name="Munoz-Torres M.C."/>
            <person name="Mustard J.A."/>
            <person name="Pan H."/>
            <person name="Reese J.T."/>
            <person name="Scharf M.E."/>
            <person name="Sun F."/>
            <person name="Vogel H."/>
            <person name="Xiao J."/>
            <person name="Yang W."/>
            <person name="Yang Z."/>
            <person name="Yang Z."/>
            <person name="Zhou J."/>
            <person name="Zhu J."/>
            <person name="Brent C.S."/>
            <person name="Elsik C.G."/>
            <person name="Goodisman M.A."/>
            <person name="Liberles D.A."/>
            <person name="Roe R.M."/>
            <person name="Vargo E.L."/>
            <person name="Vilcinskas A."/>
            <person name="Wang J."/>
            <person name="Bornberg-Bauer E."/>
            <person name="Korb J."/>
            <person name="Zhang G."/>
            <person name="Liebig J."/>
        </authorList>
    </citation>
    <scope>NUCLEOTIDE SEQUENCE [LARGE SCALE GENOMIC DNA]</scope>
    <source>
        <tissue evidence="3">Whole organism</tissue>
    </source>
</reference>
<dbReference type="Proteomes" id="UP000027135">
    <property type="component" value="Unassembled WGS sequence"/>
</dbReference>
<evidence type="ECO:0000313" key="3">
    <source>
        <dbReference type="EMBL" id="KDR07315.1"/>
    </source>
</evidence>
<feature type="region of interest" description="Disordered" evidence="1">
    <location>
        <begin position="131"/>
        <end position="151"/>
    </location>
</feature>
<evidence type="ECO:0000313" key="4">
    <source>
        <dbReference type="Proteomes" id="UP000027135"/>
    </source>
</evidence>
<keyword evidence="4" id="KW-1185">Reference proteome</keyword>
<sequence>MTTMNLPTVITLLFLSTANLVAGQNVTFTNTTTTVITTVITTSTNNTSNATMTPAPPPNATTTSTTSATTPITISSRMTTLPSVTTWGPLMYCWFPCYGGACGGGYPVPQIPYSGGSLSWWFGFQFQWSKSKPRQQSSPCPKKGGRRRKGC</sequence>
<dbReference type="EMBL" id="KK853478">
    <property type="protein sequence ID" value="KDR07315.1"/>
    <property type="molecule type" value="Genomic_DNA"/>
</dbReference>